<dbReference type="Gene3D" id="1.25.40.10">
    <property type="entry name" value="Tetratricopeptide repeat domain"/>
    <property type="match status" value="1"/>
</dbReference>
<reference evidence="1 2" key="1">
    <citation type="submission" date="2019-04" db="EMBL/GenBank/DDBJ databases">
        <title>Genome of a novel bacterium Candidatus Jettenia ecosi reconstructed from metagenome of an anammox bioreactor.</title>
        <authorList>
            <person name="Mardanov A.V."/>
            <person name="Beletsky A.V."/>
            <person name="Ravin N.V."/>
            <person name="Botchkova E.A."/>
            <person name="Litti Y.V."/>
            <person name="Nozhevnikova A.N."/>
        </authorList>
    </citation>
    <scope>NUCLEOTIDE SEQUENCE [LARGE SCALE GENOMIC DNA]</scope>
    <source>
        <strain evidence="1">J2</strain>
    </source>
</reference>
<name>A0A533QBD2_9BACT</name>
<accession>A0A533QBD2</accession>
<organism evidence="1 2">
    <name type="scientific">Candidatus Jettenia ecosi</name>
    <dbReference type="NCBI Taxonomy" id="2494326"/>
    <lineage>
        <taxon>Bacteria</taxon>
        <taxon>Pseudomonadati</taxon>
        <taxon>Planctomycetota</taxon>
        <taxon>Candidatus Brocadiia</taxon>
        <taxon>Candidatus Brocadiales</taxon>
        <taxon>Candidatus Brocadiaceae</taxon>
        <taxon>Candidatus Jettenia</taxon>
    </lineage>
</organism>
<dbReference type="InterPro" id="IPR011990">
    <property type="entry name" value="TPR-like_helical_dom_sf"/>
</dbReference>
<protein>
    <submittedName>
        <fullName evidence="1">Uncharacterized protein</fullName>
    </submittedName>
</protein>
<evidence type="ECO:0000313" key="1">
    <source>
        <dbReference type="EMBL" id="TLD41719.1"/>
    </source>
</evidence>
<dbReference type="EMBL" id="SULG01000038">
    <property type="protein sequence ID" value="TLD41719.1"/>
    <property type="molecule type" value="Genomic_DNA"/>
</dbReference>
<dbReference type="AlphaFoldDB" id="A0A533QBD2"/>
<dbReference type="SUPFAM" id="SSF48452">
    <property type="entry name" value="TPR-like"/>
    <property type="match status" value="1"/>
</dbReference>
<evidence type="ECO:0000313" key="2">
    <source>
        <dbReference type="Proteomes" id="UP000319783"/>
    </source>
</evidence>
<gene>
    <name evidence="1" type="ORF">JETT_2014</name>
</gene>
<sequence>MNTKNWFLWFWLISFLFVESSIVYGESSPLTTQDEIYRKAIALTEVGDNDAAFEMLKKLTYDNSKDQLRYTHVLVEQGIIMKDAKNQAWKAKAKEAAYNIKVLYRTNFNSPDYWMVYAKYAALVNRERHVYGAFKKAFFFKPDYNEGHIVKGDIYTYLAKNTEPEETIISTSITDDLTTMMETTGRDIFVRTIRGKEAKKAYETALVNQSLDNIRKAYIYYKIGELEMLIFSNKNEATRNWKKAIEIAPDSMYGKKSNELLSKNQ</sequence>
<comment type="caution">
    <text evidence="1">The sequence shown here is derived from an EMBL/GenBank/DDBJ whole genome shotgun (WGS) entry which is preliminary data.</text>
</comment>
<proteinExistence type="predicted"/>
<dbReference type="Proteomes" id="UP000319783">
    <property type="component" value="Unassembled WGS sequence"/>
</dbReference>